<sequence length="470" mass="49273">MTPSAALSAAPHPGLATRPAGPGQCWLKAQAQVFTSHLLHLPVTSGSHPPPPARSERLQRYQPGPCGTSWAMLLLSGAPLRRGSAPSPVFGPRRPPGPLGPGQSPCCREGTSRLRLPCAVREPCSQVSRTPHSLNLDAVAGPDNREGRWAGNVTPAPSLILARVDPAGAGGQRAQLSWLTSPGSASRAVWRHLPAGASFLTGGPSGGQSLRGRAPRHPMAPVSSSVLVETLASQAARILGLCRVPLGTVPPAGLEREGAAASRKEGGLTRARDRGTGRVVLRGFRIGRAMGGLRRQWEGAEHPTWPCHLLRGDCIAESMAGFRMGSAARDAGGALESVRGEVERLQTPCLFRINALSLVYLLFLLLLPWFPGPSRHSIQGCPWGVPWPWAGPPSRRVPPPIPTLSQRRPCGPCALSGCGQPEVQVPRGSPAPPERVGSVHVRSACCGTSASPRPPHRQGNGVAGRTAVST</sequence>
<feature type="region of interest" description="Disordered" evidence="1">
    <location>
        <begin position="84"/>
        <end position="108"/>
    </location>
</feature>
<dbReference type="AlphaFoldDB" id="A0AB34H4E8"/>
<name>A0AB34H4E8_ESCRO</name>
<evidence type="ECO:0000313" key="2">
    <source>
        <dbReference type="EMBL" id="KAJ8785946.1"/>
    </source>
</evidence>
<evidence type="ECO:0000313" key="3">
    <source>
        <dbReference type="Proteomes" id="UP001159641"/>
    </source>
</evidence>
<comment type="caution">
    <text evidence="2">The sequence shown here is derived from an EMBL/GenBank/DDBJ whole genome shotgun (WGS) entry which is preliminary data.</text>
</comment>
<gene>
    <name evidence="2" type="ORF">J1605_006906</name>
</gene>
<organism evidence="2 3">
    <name type="scientific">Eschrichtius robustus</name>
    <name type="common">California gray whale</name>
    <name type="synonym">Eschrichtius gibbosus</name>
    <dbReference type="NCBI Taxonomy" id="9764"/>
    <lineage>
        <taxon>Eukaryota</taxon>
        <taxon>Metazoa</taxon>
        <taxon>Chordata</taxon>
        <taxon>Craniata</taxon>
        <taxon>Vertebrata</taxon>
        <taxon>Euteleostomi</taxon>
        <taxon>Mammalia</taxon>
        <taxon>Eutheria</taxon>
        <taxon>Laurasiatheria</taxon>
        <taxon>Artiodactyla</taxon>
        <taxon>Whippomorpha</taxon>
        <taxon>Cetacea</taxon>
        <taxon>Mysticeti</taxon>
        <taxon>Eschrichtiidae</taxon>
        <taxon>Eschrichtius</taxon>
    </lineage>
</organism>
<evidence type="ECO:0000256" key="1">
    <source>
        <dbReference type="SAM" id="MobiDB-lite"/>
    </source>
</evidence>
<reference evidence="2 3" key="1">
    <citation type="submission" date="2022-11" db="EMBL/GenBank/DDBJ databases">
        <title>Whole genome sequence of Eschrichtius robustus ER-17-0199.</title>
        <authorList>
            <person name="Bruniche-Olsen A."/>
            <person name="Black A.N."/>
            <person name="Fields C.J."/>
            <person name="Walden K."/>
            <person name="Dewoody J.A."/>
        </authorList>
    </citation>
    <scope>NUCLEOTIDE SEQUENCE [LARGE SCALE GENOMIC DNA]</scope>
    <source>
        <strain evidence="2">ER-17-0199</strain>
        <tissue evidence="2">Blubber</tissue>
    </source>
</reference>
<dbReference type="EMBL" id="JAIQCJ010002005">
    <property type="protein sequence ID" value="KAJ8785946.1"/>
    <property type="molecule type" value="Genomic_DNA"/>
</dbReference>
<accession>A0AB34H4E8</accession>
<dbReference type="Proteomes" id="UP001159641">
    <property type="component" value="Unassembled WGS sequence"/>
</dbReference>
<keyword evidence="3" id="KW-1185">Reference proteome</keyword>
<feature type="region of interest" description="Disordered" evidence="1">
    <location>
        <begin position="447"/>
        <end position="470"/>
    </location>
</feature>
<protein>
    <submittedName>
        <fullName evidence="2">Uncharacterized protein</fullName>
    </submittedName>
</protein>
<proteinExistence type="predicted"/>